<comment type="caution">
    <text evidence="1">The sequence shown here is derived from an EMBL/GenBank/DDBJ whole genome shotgun (WGS) entry which is preliminary data.</text>
</comment>
<evidence type="ECO:0000313" key="1">
    <source>
        <dbReference type="EMBL" id="GAJ06507.1"/>
    </source>
</evidence>
<proteinExistence type="predicted"/>
<protein>
    <submittedName>
        <fullName evidence="1">Uncharacterized protein</fullName>
    </submittedName>
</protein>
<organism evidence="1">
    <name type="scientific">marine sediment metagenome</name>
    <dbReference type="NCBI Taxonomy" id="412755"/>
    <lineage>
        <taxon>unclassified sequences</taxon>
        <taxon>metagenomes</taxon>
        <taxon>ecological metagenomes</taxon>
    </lineage>
</organism>
<accession>X1USE2</accession>
<name>X1USE2_9ZZZZ</name>
<gene>
    <name evidence="1" type="ORF">S12H4_48734</name>
</gene>
<dbReference type="EMBL" id="BARW01030491">
    <property type="protein sequence ID" value="GAJ06507.1"/>
    <property type="molecule type" value="Genomic_DNA"/>
</dbReference>
<dbReference type="AlphaFoldDB" id="X1USE2"/>
<sequence length="44" mass="5015">MNYMPWLGEIYTCRDCGYRGALVVEDGEIAEGIRKKFEVEGEGE</sequence>
<reference evidence="1" key="1">
    <citation type="journal article" date="2014" name="Front. Microbiol.">
        <title>High frequency of phylogenetically diverse reductive dehalogenase-homologous genes in deep subseafloor sedimentary metagenomes.</title>
        <authorList>
            <person name="Kawai M."/>
            <person name="Futagami T."/>
            <person name="Toyoda A."/>
            <person name="Takaki Y."/>
            <person name="Nishi S."/>
            <person name="Hori S."/>
            <person name="Arai W."/>
            <person name="Tsubouchi T."/>
            <person name="Morono Y."/>
            <person name="Uchiyama I."/>
            <person name="Ito T."/>
            <person name="Fujiyama A."/>
            <person name="Inagaki F."/>
            <person name="Takami H."/>
        </authorList>
    </citation>
    <scope>NUCLEOTIDE SEQUENCE</scope>
    <source>
        <strain evidence="1">Expedition CK06-06</strain>
    </source>
</reference>